<feature type="compositionally biased region" description="Acidic residues" evidence="1">
    <location>
        <begin position="312"/>
        <end position="325"/>
    </location>
</feature>
<evidence type="ECO:0000256" key="1">
    <source>
        <dbReference type="SAM" id="MobiDB-lite"/>
    </source>
</evidence>
<dbReference type="EMBL" id="JAPFCC010000001">
    <property type="protein sequence ID" value="MCW7553076.1"/>
    <property type="molecule type" value="Genomic_DNA"/>
</dbReference>
<protein>
    <submittedName>
        <fullName evidence="3">Uncharacterized protein</fullName>
    </submittedName>
</protein>
<organism evidence="3 4">
    <name type="scientific">Endozoicomonas gorgoniicola</name>
    <dbReference type="NCBI Taxonomy" id="1234144"/>
    <lineage>
        <taxon>Bacteria</taxon>
        <taxon>Pseudomonadati</taxon>
        <taxon>Pseudomonadota</taxon>
        <taxon>Gammaproteobacteria</taxon>
        <taxon>Oceanospirillales</taxon>
        <taxon>Endozoicomonadaceae</taxon>
        <taxon>Endozoicomonas</taxon>
    </lineage>
</organism>
<feature type="compositionally biased region" description="Polar residues" evidence="1">
    <location>
        <begin position="350"/>
        <end position="362"/>
    </location>
</feature>
<feature type="region of interest" description="Disordered" evidence="1">
    <location>
        <begin position="63"/>
        <end position="98"/>
    </location>
</feature>
<feature type="chain" id="PRO_5046979842" evidence="2">
    <location>
        <begin position="26"/>
        <end position="362"/>
    </location>
</feature>
<dbReference type="RefSeq" id="WP_262567946.1">
    <property type="nucleotide sequence ID" value="NZ_JAPFCC010000001.1"/>
</dbReference>
<feature type="signal peptide" evidence="2">
    <location>
        <begin position="1"/>
        <end position="25"/>
    </location>
</feature>
<sequence length="362" mass="40277">MQFFKLATQCLLTFLFMSLTLAAQAGKKTFYELEMDQKKWEVEVKDYQVGEIRRLVTTTRLMHQTDSGNSEGDSNSESNSATDSSEKYTGRVRLHPSPSTLNIHQGLQTFNAYISGLDTRDDSNMEPFTEHTDRRRWYTPHVVELTDELIKRLTQTGHQNHFMLLLPTGLIKTNDLIIHLPLMYFSFSESGTSVSGKATLITYGVGGQKITQMYIPVEGRIATSNEGSVYLSSLSHAGNENTPSQPFSLTFVRQEPVDDTTLAEENRAALERENDAQVTVNNDEQKPDSDSSIPEIQDDGEPTAANEQVQSDQEDEASTSEDEVDVNTIPPGEESLPELPGRSPADDQNRSPFTGISNLSGK</sequence>
<feature type="compositionally biased region" description="Low complexity" evidence="1">
    <location>
        <begin position="66"/>
        <end position="83"/>
    </location>
</feature>
<dbReference type="Proteomes" id="UP001209854">
    <property type="component" value="Unassembled WGS sequence"/>
</dbReference>
<name>A0ABT3MUL2_9GAMM</name>
<feature type="compositionally biased region" description="Low complexity" evidence="1">
    <location>
        <begin position="330"/>
        <end position="341"/>
    </location>
</feature>
<comment type="caution">
    <text evidence="3">The sequence shown here is derived from an EMBL/GenBank/DDBJ whole genome shotgun (WGS) entry which is preliminary data.</text>
</comment>
<accession>A0ABT3MUL2</accession>
<reference evidence="3 4" key="1">
    <citation type="submission" date="2022-10" db="EMBL/GenBank/DDBJ databases">
        <title>High-quality genome sequences of two octocoral-associated bacteria, Endozoicomonas euniceicola EF212 and Endozoicomonas gorgoniicola PS125.</title>
        <authorList>
            <person name="Chiou Y.-J."/>
            <person name="Chen Y.-H."/>
        </authorList>
    </citation>
    <scope>NUCLEOTIDE SEQUENCE [LARGE SCALE GENOMIC DNA]</scope>
    <source>
        <strain evidence="3 4">PS125</strain>
    </source>
</reference>
<keyword evidence="4" id="KW-1185">Reference proteome</keyword>
<feature type="region of interest" description="Disordered" evidence="1">
    <location>
        <begin position="269"/>
        <end position="362"/>
    </location>
</feature>
<evidence type="ECO:0000313" key="3">
    <source>
        <dbReference type="EMBL" id="MCW7553076.1"/>
    </source>
</evidence>
<proteinExistence type="predicted"/>
<evidence type="ECO:0000313" key="4">
    <source>
        <dbReference type="Proteomes" id="UP001209854"/>
    </source>
</evidence>
<keyword evidence="2" id="KW-0732">Signal</keyword>
<gene>
    <name evidence="3" type="ORF">NX722_10605</name>
</gene>
<evidence type="ECO:0000256" key="2">
    <source>
        <dbReference type="SAM" id="SignalP"/>
    </source>
</evidence>